<evidence type="ECO:0000313" key="3">
    <source>
        <dbReference type="Proteomes" id="UP001529340"/>
    </source>
</evidence>
<reference evidence="3" key="1">
    <citation type="submission" date="2023-06" db="EMBL/GenBank/DDBJ databases">
        <title>Identification and characterization of horizontal gene transfer across gut microbiota members of farm animals based on homology search.</title>
        <authorList>
            <person name="Zeman M."/>
            <person name="Kubasova T."/>
            <person name="Jahodarova E."/>
            <person name="Nykrynova M."/>
            <person name="Rychlik I."/>
        </authorList>
    </citation>
    <scope>NUCLEOTIDE SEQUENCE [LARGE SCALE GENOMIC DNA]</scope>
    <source>
        <strain evidence="3">ET39</strain>
    </source>
</reference>
<dbReference type="RefSeq" id="WP_289608556.1">
    <property type="nucleotide sequence ID" value="NZ_JAUDCG010000085.1"/>
</dbReference>
<proteinExistence type="predicted"/>
<keyword evidence="3" id="KW-1185">Reference proteome</keyword>
<accession>A0ABT7UES5</accession>
<gene>
    <name evidence="2" type="ORF">QUV96_10900</name>
</gene>
<protein>
    <submittedName>
        <fullName evidence="2">Uncharacterized protein</fullName>
    </submittedName>
</protein>
<keyword evidence="1" id="KW-1133">Transmembrane helix</keyword>
<sequence length="94" mass="10804">MKTQWKRLLQEPPIRKSLTTTGAFGIYMVNVGFFCCRSLRPCEQGYAPNDLQYLCDQLQCANPYACVIALLDGLVGAFLLCWGIRQLLHHRRRL</sequence>
<keyword evidence="1" id="KW-0812">Transmembrane</keyword>
<evidence type="ECO:0000313" key="2">
    <source>
        <dbReference type="EMBL" id="MDM8158132.1"/>
    </source>
</evidence>
<feature type="transmembrane region" description="Helical" evidence="1">
    <location>
        <begin position="21"/>
        <end position="41"/>
    </location>
</feature>
<comment type="caution">
    <text evidence="2">The sequence shown here is derived from an EMBL/GenBank/DDBJ whole genome shotgun (WGS) entry which is preliminary data.</text>
</comment>
<reference evidence="2 3" key="3">
    <citation type="submission" date="2023-06" db="EMBL/GenBank/DDBJ databases">
        <authorList>
            <person name="Zeman M."/>
            <person name="Kubasova T."/>
            <person name="Jahodarova E."/>
            <person name="Nykrynova M."/>
            <person name="Rychlik I."/>
        </authorList>
    </citation>
    <scope>NUCLEOTIDE SEQUENCE [LARGE SCALE GENOMIC DNA]</scope>
    <source>
        <strain evidence="2 3">ET39</strain>
    </source>
</reference>
<keyword evidence="1" id="KW-0472">Membrane</keyword>
<evidence type="ECO:0000256" key="1">
    <source>
        <dbReference type="SAM" id="Phobius"/>
    </source>
</evidence>
<dbReference type="EMBL" id="JAUDCG010000085">
    <property type="protein sequence ID" value="MDM8158132.1"/>
    <property type="molecule type" value="Genomic_DNA"/>
</dbReference>
<name>A0ABT7UES5_9FIRM</name>
<feature type="transmembrane region" description="Helical" evidence="1">
    <location>
        <begin position="61"/>
        <end position="84"/>
    </location>
</feature>
<organism evidence="2 3">
    <name type="scientific">Amedibacillus dolichus</name>
    <dbReference type="NCBI Taxonomy" id="31971"/>
    <lineage>
        <taxon>Bacteria</taxon>
        <taxon>Bacillati</taxon>
        <taxon>Bacillota</taxon>
        <taxon>Erysipelotrichia</taxon>
        <taxon>Erysipelotrichales</taxon>
        <taxon>Erysipelotrichaceae</taxon>
        <taxon>Amedibacillus</taxon>
    </lineage>
</organism>
<reference evidence="2 3" key="2">
    <citation type="submission" date="2023-06" db="EMBL/GenBank/DDBJ databases">
        <title>Identification and characterization of horizontal gene transfer across gut microbiota members of farm animals based on homology search.</title>
        <authorList>
            <person name="Schwarzerova J."/>
            <person name="Nykrynova M."/>
            <person name="Jureckova K."/>
            <person name="Cejkova D."/>
            <person name="Rychlik I."/>
        </authorList>
    </citation>
    <scope>NUCLEOTIDE SEQUENCE [LARGE SCALE GENOMIC DNA]</scope>
    <source>
        <strain evidence="2 3">ET39</strain>
    </source>
</reference>
<dbReference type="Proteomes" id="UP001529340">
    <property type="component" value="Unassembled WGS sequence"/>
</dbReference>